<name>A0A1H3KAC1_9MICO</name>
<accession>A0A1H3KAC1</accession>
<dbReference type="InterPro" id="IPR010679">
    <property type="entry name" value="DUF1254"/>
</dbReference>
<dbReference type="STRING" id="381665.SAMN05216554_0465"/>
<evidence type="ECO:0000259" key="1">
    <source>
        <dbReference type="Pfam" id="PF06742"/>
    </source>
</evidence>
<dbReference type="Pfam" id="PF06863">
    <property type="entry name" value="DUF1254"/>
    <property type="match status" value="1"/>
</dbReference>
<dbReference type="RefSeq" id="WP_092548194.1">
    <property type="nucleotide sequence ID" value="NZ_FNPZ01000001.1"/>
</dbReference>
<dbReference type="InterPro" id="IPR037050">
    <property type="entry name" value="DUF1254_sf"/>
</dbReference>
<dbReference type="OrthoDB" id="40820at2"/>
<dbReference type="Gene3D" id="2.60.120.600">
    <property type="entry name" value="Domain of unknown function DUF1214, C-terminal domain"/>
    <property type="match status" value="1"/>
</dbReference>
<dbReference type="PANTHER" id="PTHR36509:SF2">
    <property type="entry name" value="BLL3101 PROTEIN"/>
    <property type="match status" value="1"/>
</dbReference>
<dbReference type="SUPFAM" id="SSF160935">
    <property type="entry name" value="VPA0735-like"/>
    <property type="match status" value="1"/>
</dbReference>
<evidence type="ECO:0000313" key="4">
    <source>
        <dbReference type="Proteomes" id="UP000198891"/>
    </source>
</evidence>
<organism evidence="3 4">
    <name type="scientific">Herbiconiux ginsengi</name>
    <dbReference type="NCBI Taxonomy" id="381665"/>
    <lineage>
        <taxon>Bacteria</taxon>
        <taxon>Bacillati</taxon>
        <taxon>Actinomycetota</taxon>
        <taxon>Actinomycetes</taxon>
        <taxon>Micrococcales</taxon>
        <taxon>Microbacteriaceae</taxon>
        <taxon>Herbiconiux</taxon>
    </lineage>
</organism>
<dbReference type="AlphaFoldDB" id="A0A1H3KAC1"/>
<gene>
    <name evidence="3" type="ORF">SAMN05216554_0465</name>
</gene>
<feature type="domain" description="DUF1254" evidence="2">
    <location>
        <begin position="41"/>
        <end position="166"/>
    </location>
</feature>
<dbReference type="Gene3D" id="2.60.40.1610">
    <property type="entry name" value="Domain of unknown function DUF1254"/>
    <property type="match status" value="1"/>
</dbReference>
<feature type="domain" description="DUF1214" evidence="1">
    <location>
        <begin position="305"/>
        <end position="413"/>
    </location>
</feature>
<evidence type="ECO:0000313" key="3">
    <source>
        <dbReference type="EMBL" id="SDY48494.1"/>
    </source>
</evidence>
<keyword evidence="4" id="KW-1185">Reference proteome</keyword>
<proteinExistence type="predicted"/>
<evidence type="ECO:0000259" key="2">
    <source>
        <dbReference type="Pfam" id="PF06863"/>
    </source>
</evidence>
<sequence length="435" mass="46689">MSTQTETATAAYIYYYPLVENLRQVQRYVATGIGSNPAAPFNSFSHARKLAGPEDTFVTINNDTVYSMAQLDLSGGPLRLDVPATGDRYYVFQFVDAWTNNIAYVGTRATGNAAGSFLIVPPGWAGESELPVIRASTDIVSIVGRFACTGPDDIPAVTALQDAVVLDRIDPMSALAGIPATSAEASDAAALFWAEAHAWSTAFRAPEAEAGYQGLFEPLWADDAAEARASGHAAGVAGLEEATKGGHAPVFDGWTVGLHSFDYNSFALGLGTVDEDLWKIGDEKERILIRAIACRLGLWGNHAYEAVYAQAFTDIDGAPLTGESTYEIVVPSPPPVGAFWSITLYDIPNYYLVDNAIDRYSLGDRTAGIRYADDGSLTITISRGEPSDAVARANWLPAPDAAFRLVFRLYMPGETILDGTWSYPRVRKLADSTGA</sequence>
<dbReference type="InterPro" id="IPR010621">
    <property type="entry name" value="DUF1214"/>
</dbReference>
<dbReference type="Proteomes" id="UP000198891">
    <property type="component" value="Unassembled WGS sequence"/>
</dbReference>
<dbReference type="EMBL" id="FNPZ01000001">
    <property type="protein sequence ID" value="SDY48494.1"/>
    <property type="molecule type" value="Genomic_DNA"/>
</dbReference>
<dbReference type="InterPro" id="IPR037049">
    <property type="entry name" value="DUF1214_C_sf"/>
</dbReference>
<dbReference type="Pfam" id="PF06742">
    <property type="entry name" value="DUF1214"/>
    <property type="match status" value="1"/>
</dbReference>
<protein>
    <submittedName>
        <fullName evidence="3">Uncharacterized conserved protein</fullName>
    </submittedName>
</protein>
<dbReference type="PANTHER" id="PTHR36509">
    <property type="entry name" value="BLL3101 PROTEIN"/>
    <property type="match status" value="1"/>
</dbReference>
<reference evidence="3 4" key="1">
    <citation type="submission" date="2016-10" db="EMBL/GenBank/DDBJ databases">
        <authorList>
            <person name="de Groot N.N."/>
        </authorList>
    </citation>
    <scope>NUCLEOTIDE SEQUENCE [LARGE SCALE GENOMIC DNA]</scope>
    <source>
        <strain evidence="3 4">CGMCC 4.3491</strain>
    </source>
</reference>